<protein>
    <recommendedName>
        <fullName evidence="3">WD40 repeat-like protein</fullName>
    </recommendedName>
</protein>
<reference evidence="1" key="1">
    <citation type="submission" date="2020-05" db="EMBL/GenBank/DDBJ databases">
        <title>Mycena genomes resolve the evolution of fungal bioluminescence.</title>
        <authorList>
            <person name="Tsai I.J."/>
        </authorList>
    </citation>
    <scope>NUCLEOTIDE SEQUENCE</scope>
    <source>
        <strain evidence="1">CCC161011</strain>
    </source>
</reference>
<dbReference type="InterPro" id="IPR036322">
    <property type="entry name" value="WD40_repeat_dom_sf"/>
</dbReference>
<dbReference type="SUPFAM" id="SSF50978">
    <property type="entry name" value="WD40 repeat-like"/>
    <property type="match status" value="1"/>
</dbReference>
<dbReference type="AlphaFoldDB" id="A0A8H6Z7Y1"/>
<comment type="caution">
    <text evidence="1">The sequence shown here is derived from an EMBL/GenBank/DDBJ whole genome shotgun (WGS) entry which is preliminary data.</text>
</comment>
<keyword evidence="2" id="KW-1185">Reference proteome</keyword>
<sequence length="204" mass="22313">MTTQYKLCSTIPGHVGPVECLTATVDGKILASGGPDGTRLWGLKSMLEMPRPGGAGIRGATCVVTWVSRDVEPGEVLFYGTQNGHFVCWRSINETFEEAFVLRLALPSEITGIHFDSASSRACICNRGGLVQSFCFDRSWRPVSIFSVQLQPFVPKAITFGNFHENDRNIIVFGLYDGNVVTIAGRNGEIMKTQDIGCLMYALL</sequence>
<proteinExistence type="predicted"/>
<evidence type="ECO:0000313" key="2">
    <source>
        <dbReference type="Proteomes" id="UP000620124"/>
    </source>
</evidence>
<dbReference type="Proteomes" id="UP000620124">
    <property type="component" value="Unassembled WGS sequence"/>
</dbReference>
<dbReference type="InterPro" id="IPR001680">
    <property type="entry name" value="WD40_rpt"/>
</dbReference>
<gene>
    <name evidence="1" type="ORF">MVEN_00129000</name>
</gene>
<organism evidence="1 2">
    <name type="scientific">Mycena venus</name>
    <dbReference type="NCBI Taxonomy" id="2733690"/>
    <lineage>
        <taxon>Eukaryota</taxon>
        <taxon>Fungi</taxon>
        <taxon>Dikarya</taxon>
        <taxon>Basidiomycota</taxon>
        <taxon>Agaricomycotina</taxon>
        <taxon>Agaricomycetes</taxon>
        <taxon>Agaricomycetidae</taxon>
        <taxon>Agaricales</taxon>
        <taxon>Marasmiineae</taxon>
        <taxon>Mycenaceae</taxon>
        <taxon>Mycena</taxon>
    </lineage>
</organism>
<dbReference type="Gene3D" id="2.130.10.10">
    <property type="entry name" value="YVTN repeat-like/Quinoprotein amine dehydrogenase"/>
    <property type="match status" value="1"/>
</dbReference>
<accession>A0A8H6Z7Y1</accession>
<dbReference type="InterPro" id="IPR015943">
    <property type="entry name" value="WD40/YVTN_repeat-like_dom_sf"/>
</dbReference>
<dbReference type="SMART" id="SM00320">
    <property type="entry name" value="WD40"/>
    <property type="match status" value="1"/>
</dbReference>
<evidence type="ECO:0000313" key="1">
    <source>
        <dbReference type="EMBL" id="KAF7372659.1"/>
    </source>
</evidence>
<dbReference type="EMBL" id="JACAZI010000001">
    <property type="protein sequence ID" value="KAF7372659.1"/>
    <property type="molecule type" value="Genomic_DNA"/>
</dbReference>
<evidence type="ECO:0008006" key="3">
    <source>
        <dbReference type="Google" id="ProtNLM"/>
    </source>
</evidence>
<dbReference type="OrthoDB" id="2654453at2759"/>
<name>A0A8H6Z7Y1_9AGAR</name>